<feature type="transmembrane region" description="Helical" evidence="1">
    <location>
        <begin position="60"/>
        <end position="82"/>
    </location>
</feature>
<gene>
    <name evidence="2" type="ORF">DCAF_LOCUS1140</name>
</gene>
<dbReference type="InterPro" id="IPR039926">
    <property type="entry name" value="Egg_app_1"/>
</dbReference>
<dbReference type="AlphaFoldDB" id="A0AAV1QTZ9"/>
<keyword evidence="1" id="KW-0812">Transmembrane</keyword>
<name>A0AAV1QTZ9_9ROSI</name>
<dbReference type="EMBL" id="CAWUPB010000127">
    <property type="protein sequence ID" value="CAK7323511.1"/>
    <property type="molecule type" value="Genomic_DNA"/>
</dbReference>
<evidence type="ECO:0000313" key="3">
    <source>
        <dbReference type="Proteomes" id="UP001314170"/>
    </source>
</evidence>
<proteinExistence type="predicted"/>
<evidence type="ECO:0000256" key="1">
    <source>
        <dbReference type="SAM" id="Phobius"/>
    </source>
</evidence>
<dbReference type="Proteomes" id="UP001314170">
    <property type="component" value="Unassembled WGS sequence"/>
</dbReference>
<keyword evidence="1" id="KW-0472">Membrane</keyword>
<reference evidence="2 3" key="1">
    <citation type="submission" date="2024-01" db="EMBL/GenBank/DDBJ databases">
        <authorList>
            <person name="Waweru B."/>
        </authorList>
    </citation>
    <scope>NUCLEOTIDE SEQUENCE [LARGE SCALE GENOMIC DNA]</scope>
</reference>
<sequence length="120" mass="13355">MDPPPSLSNVFHDLSDTIKKFLASNAVSDFIHMISDLIKKILASDAVVSVVKWCKKEKTLLTVVAVAIIGLLMLCCCCKCLTKKTRISGKTMKAPGQDFRMLRNDFEASPSAYFRNLRSK</sequence>
<organism evidence="2 3">
    <name type="scientific">Dovyalis caffra</name>
    <dbReference type="NCBI Taxonomy" id="77055"/>
    <lineage>
        <taxon>Eukaryota</taxon>
        <taxon>Viridiplantae</taxon>
        <taxon>Streptophyta</taxon>
        <taxon>Embryophyta</taxon>
        <taxon>Tracheophyta</taxon>
        <taxon>Spermatophyta</taxon>
        <taxon>Magnoliopsida</taxon>
        <taxon>eudicotyledons</taxon>
        <taxon>Gunneridae</taxon>
        <taxon>Pentapetalae</taxon>
        <taxon>rosids</taxon>
        <taxon>fabids</taxon>
        <taxon>Malpighiales</taxon>
        <taxon>Salicaceae</taxon>
        <taxon>Flacourtieae</taxon>
        <taxon>Dovyalis</taxon>
    </lineage>
</organism>
<evidence type="ECO:0000313" key="2">
    <source>
        <dbReference type="EMBL" id="CAK7323511.1"/>
    </source>
</evidence>
<dbReference type="PANTHER" id="PTHR33333">
    <property type="entry name" value="ERYTHROCYTE MEMBRANE PROTEIN 1-LIKE"/>
    <property type="match status" value="1"/>
</dbReference>
<keyword evidence="1" id="KW-1133">Transmembrane helix</keyword>
<protein>
    <submittedName>
        <fullName evidence="2">Uncharacterized protein</fullName>
    </submittedName>
</protein>
<comment type="caution">
    <text evidence="2">The sequence shown here is derived from an EMBL/GenBank/DDBJ whole genome shotgun (WGS) entry which is preliminary data.</text>
</comment>
<dbReference type="PANTHER" id="PTHR33333:SF32">
    <property type="entry name" value="PSAD1"/>
    <property type="match status" value="1"/>
</dbReference>
<keyword evidence="3" id="KW-1185">Reference proteome</keyword>
<accession>A0AAV1QTZ9</accession>